<evidence type="ECO:0000256" key="2">
    <source>
        <dbReference type="PIRSR" id="PIRSR600888-1"/>
    </source>
</evidence>
<dbReference type="InterPro" id="IPR014710">
    <property type="entry name" value="RmlC-like_jellyroll"/>
</dbReference>
<evidence type="ECO:0000256" key="3">
    <source>
        <dbReference type="PIRSR" id="PIRSR600888-3"/>
    </source>
</evidence>
<name>A0A7K3WEU9_9ACTN</name>
<dbReference type="PANTHER" id="PTHR21047">
    <property type="entry name" value="DTDP-6-DEOXY-D-GLUCOSE-3,5 EPIMERASE"/>
    <property type="match status" value="1"/>
</dbReference>
<dbReference type="GO" id="GO:0000271">
    <property type="term" value="P:polysaccharide biosynthetic process"/>
    <property type="evidence" value="ECO:0007669"/>
    <property type="project" value="TreeGrafter"/>
</dbReference>
<sequence>MKYTPQAVDGVVLVEMELYQDERGFFARSFDTAEFAQHGMRPEVAQCNVSQNHRAGTVRGLHLSLPGHPESKFIRCTRGAIVDVAVDIRPGSPTYLQQVMVELTADNHDALYLPPHLAHAYQTLTDDTEVLYMVSVPYAPGAETGYRHDDPAFGLRWPLPVSTISDKDASWPLFDHETNAAAFAAAQATVAAGAAS</sequence>
<keyword evidence="5" id="KW-1185">Reference proteome</keyword>
<comment type="similarity">
    <text evidence="1">Belongs to the dTDP-4-dehydrorhamnose 3,5-epimerase family.</text>
</comment>
<dbReference type="GO" id="GO:0008830">
    <property type="term" value="F:dTDP-4-dehydrorhamnose 3,5-epimerase activity"/>
    <property type="evidence" value="ECO:0007669"/>
    <property type="project" value="InterPro"/>
</dbReference>
<dbReference type="Gene3D" id="2.60.120.10">
    <property type="entry name" value="Jelly Rolls"/>
    <property type="match status" value="1"/>
</dbReference>
<organism evidence="4 5">
    <name type="scientific">Goekera deserti</name>
    <dbReference type="NCBI Taxonomy" id="2497753"/>
    <lineage>
        <taxon>Bacteria</taxon>
        <taxon>Bacillati</taxon>
        <taxon>Actinomycetota</taxon>
        <taxon>Actinomycetes</taxon>
        <taxon>Geodermatophilales</taxon>
        <taxon>Geodermatophilaceae</taxon>
        <taxon>Goekera</taxon>
    </lineage>
</organism>
<dbReference type="CDD" id="cd00438">
    <property type="entry name" value="cupin_RmlC"/>
    <property type="match status" value="1"/>
</dbReference>
<dbReference type="InterPro" id="IPR011051">
    <property type="entry name" value="RmlC_Cupin_sf"/>
</dbReference>
<gene>
    <name evidence="4" type="ORF">G1H19_13580</name>
</gene>
<dbReference type="PANTHER" id="PTHR21047:SF2">
    <property type="entry name" value="THYMIDINE DIPHOSPHO-4-KETO-RHAMNOSE 3,5-EPIMERASE"/>
    <property type="match status" value="1"/>
</dbReference>
<dbReference type="GO" id="GO:0019305">
    <property type="term" value="P:dTDP-rhamnose biosynthetic process"/>
    <property type="evidence" value="ECO:0007669"/>
    <property type="project" value="TreeGrafter"/>
</dbReference>
<dbReference type="Proteomes" id="UP000470470">
    <property type="component" value="Unassembled WGS sequence"/>
</dbReference>
<evidence type="ECO:0000256" key="1">
    <source>
        <dbReference type="ARBA" id="ARBA00010154"/>
    </source>
</evidence>
<accession>A0A7K3WEU9</accession>
<reference evidence="4 5" key="1">
    <citation type="submission" date="2020-02" db="EMBL/GenBank/DDBJ databases">
        <title>The whole genome sequence of CPCC 205119.</title>
        <authorList>
            <person name="Jiang Z."/>
        </authorList>
    </citation>
    <scope>NUCLEOTIDE SEQUENCE [LARGE SCALE GENOMIC DNA]</scope>
    <source>
        <strain evidence="4 5">CPCC 205119</strain>
    </source>
</reference>
<feature type="active site" description="Proton acceptor" evidence="2">
    <location>
        <position position="62"/>
    </location>
</feature>
<proteinExistence type="inferred from homology"/>
<dbReference type="EMBL" id="JAAGWK010000019">
    <property type="protein sequence ID" value="NEL55028.1"/>
    <property type="molecule type" value="Genomic_DNA"/>
</dbReference>
<dbReference type="GO" id="GO:0005829">
    <property type="term" value="C:cytosol"/>
    <property type="evidence" value="ECO:0007669"/>
    <property type="project" value="TreeGrafter"/>
</dbReference>
<dbReference type="SUPFAM" id="SSF51182">
    <property type="entry name" value="RmlC-like cupins"/>
    <property type="match status" value="1"/>
</dbReference>
<feature type="active site" description="Proton donor" evidence="2">
    <location>
        <position position="132"/>
    </location>
</feature>
<feature type="site" description="Participates in a stacking interaction with the thymidine ring of dTDP-4-oxo-6-deoxyglucose" evidence="3">
    <location>
        <position position="138"/>
    </location>
</feature>
<dbReference type="InterPro" id="IPR000888">
    <property type="entry name" value="RmlC-like"/>
</dbReference>
<dbReference type="Pfam" id="PF00908">
    <property type="entry name" value="dTDP_sugar_isom"/>
    <property type="match status" value="1"/>
</dbReference>
<evidence type="ECO:0000313" key="5">
    <source>
        <dbReference type="Proteomes" id="UP000470470"/>
    </source>
</evidence>
<evidence type="ECO:0000313" key="4">
    <source>
        <dbReference type="EMBL" id="NEL55028.1"/>
    </source>
</evidence>
<protein>
    <submittedName>
        <fullName evidence="4">dTDP-4-keto-6-deoxy-D-glucose epimerase</fullName>
    </submittedName>
</protein>
<comment type="caution">
    <text evidence="4">The sequence shown here is derived from an EMBL/GenBank/DDBJ whole genome shotgun (WGS) entry which is preliminary data.</text>
</comment>
<dbReference type="RefSeq" id="WP_162392910.1">
    <property type="nucleotide sequence ID" value="NZ_JAABOZ010000003.1"/>
</dbReference>
<dbReference type="AlphaFoldDB" id="A0A7K3WEU9"/>